<organism evidence="2 3">
    <name type="scientific">Aurantiacibacter flavus</name>
    <dbReference type="NCBI Taxonomy" id="3145232"/>
    <lineage>
        <taxon>Bacteria</taxon>
        <taxon>Pseudomonadati</taxon>
        <taxon>Pseudomonadota</taxon>
        <taxon>Alphaproteobacteria</taxon>
        <taxon>Sphingomonadales</taxon>
        <taxon>Erythrobacteraceae</taxon>
        <taxon>Aurantiacibacter</taxon>
    </lineage>
</organism>
<evidence type="ECO:0000313" key="3">
    <source>
        <dbReference type="Proteomes" id="UP001484535"/>
    </source>
</evidence>
<feature type="transmembrane region" description="Helical" evidence="1">
    <location>
        <begin position="6"/>
        <end position="25"/>
    </location>
</feature>
<accession>A0ABV0CXQ6</accession>
<sequence length="169" mass="19226">MGQFLLPLIAGVVSAISTQGLIYFFDLRKAWRQSNHLALRLSNEFERFAEVCMSSICRNRDSWQESNNPDRQITSLPDSPQLFDDDPGWETLNRPLAAEILGFRQAIEHASGYVSNEFYFGSPATAWVIRDDQAVGLGVGAASIAERLRDVHGQHKPQFEWDYHDRLDQ</sequence>
<dbReference type="RefSeq" id="WP_346785101.1">
    <property type="nucleotide sequence ID" value="NZ_JBDLBR010000003.1"/>
</dbReference>
<evidence type="ECO:0000313" key="2">
    <source>
        <dbReference type="EMBL" id="MEN7537658.1"/>
    </source>
</evidence>
<name>A0ABV0CXQ6_9SPHN</name>
<evidence type="ECO:0000256" key="1">
    <source>
        <dbReference type="SAM" id="Phobius"/>
    </source>
</evidence>
<proteinExistence type="predicted"/>
<dbReference type="EMBL" id="JBDLBR010000003">
    <property type="protein sequence ID" value="MEN7537658.1"/>
    <property type="molecule type" value="Genomic_DNA"/>
</dbReference>
<reference evidence="2 3" key="1">
    <citation type="submission" date="2024-05" db="EMBL/GenBank/DDBJ databases">
        <authorList>
            <person name="Park S."/>
        </authorList>
    </citation>
    <scope>NUCLEOTIDE SEQUENCE [LARGE SCALE GENOMIC DNA]</scope>
    <source>
        <strain evidence="2 3">DGU5</strain>
    </source>
</reference>
<keyword evidence="1" id="KW-1133">Transmembrane helix</keyword>
<keyword evidence="3" id="KW-1185">Reference proteome</keyword>
<gene>
    <name evidence="2" type="ORF">ABDJ38_10780</name>
</gene>
<protein>
    <submittedName>
        <fullName evidence="2">Uncharacterized protein</fullName>
    </submittedName>
</protein>
<keyword evidence="1" id="KW-0812">Transmembrane</keyword>
<comment type="caution">
    <text evidence="2">The sequence shown here is derived from an EMBL/GenBank/DDBJ whole genome shotgun (WGS) entry which is preliminary data.</text>
</comment>
<keyword evidence="1" id="KW-0472">Membrane</keyword>
<dbReference type="Proteomes" id="UP001484535">
    <property type="component" value="Unassembled WGS sequence"/>
</dbReference>